<evidence type="ECO:0000259" key="5">
    <source>
        <dbReference type="Pfam" id="PF18072"/>
    </source>
</evidence>
<dbReference type="EMBL" id="CADCTR010002670">
    <property type="protein sequence ID" value="CAA9365481.1"/>
    <property type="molecule type" value="Genomic_DNA"/>
</dbReference>
<evidence type="ECO:0000313" key="6">
    <source>
        <dbReference type="EMBL" id="CAA9365481.1"/>
    </source>
</evidence>
<evidence type="ECO:0000256" key="3">
    <source>
        <dbReference type="ARBA" id="ARBA00022755"/>
    </source>
</evidence>
<dbReference type="InterPro" id="IPR041609">
    <property type="entry name" value="PurL_linker"/>
</dbReference>
<evidence type="ECO:0000256" key="4">
    <source>
        <dbReference type="ARBA" id="ARBA00022840"/>
    </source>
</evidence>
<dbReference type="GO" id="GO:0005737">
    <property type="term" value="C:cytoplasm"/>
    <property type="evidence" value="ECO:0007669"/>
    <property type="project" value="TreeGrafter"/>
</dbReference>
<dbReference type="PANTHER" id="PTHR10099">
    <property type="entry name" value="PHOSPHORIBOSYLFORMYLGLYCINAMIDINE SYNTHASE"/>
    <property type="match status" value="1"/>
</dbReference>
<evidence type="ECO:0000256" key="2">
    <source>
        <dbReference type="ARBA" id="ARBA00022741"/>
    </source>
</evidence>
<dbReference type="SUPFAM" id="SSF109736">
    <property type="entry name" value="FGAM synthase PurL, linker domain"/>
    <property type="match status" value="1"/>
</dbReference>
<dbReference type="GO" id="GO:0004642">
    <property type="term" value="F:phosphoribosylformylglycinamidine synthase activity"/>
    <property type="evidence" value="ECO:0007669"/>
    <property type="project" value="UniProtKB-EC"/>
</dbReference>
<dbReference type="EC" id="6.3.5.3" evidence="6"/>
<name>A0A6J4MPI7_9CHLR</name>
<dbReference type="SUPFAM" id="SSF82697">
    <property type="entry name" value="PurS-like"/>
    <property type="match status" value="1"/>
</dbReference>
<dbReference type="InterPro" id="IPR036604">
    <property type="entry name" value="PurS-like_sf"/>
</dbReference>
<dbReference type="PANTHER" id="PTHR10099:SF1">
    <property type="entry name" value="PHOSPHORIBOSYLFORMYLGLYCINAMIDINE SYNTHASE"/>
    <property type="match status" value="1"/>
</dbReference>
<dbReference type="Gene3D" id="1.10.8.750">
    <property type="entry name" value="Phosphoribosylformylglycinamidine synthase, linker domain"/>
    <property type="match status" value="1"/>
</dbReference>
<feature type="domain" description="Phosphoribosylformylglycinamidine synthase linker" evidence="5">
    <location>
        <begin position="196"/>
        <end position="243"/>
    </location>
</feature>
<reference evidence="6" key="1">
    <citation type="submission" date="2020-02" db="EMBL/GenBank/DDBJ databases">
        <authorList>
            <person name="Meier V. D."/>
        </authorList>
    </citation>
    <scope>NUCLEOTIDE SEQUENCE</scope>
    <source>
        <strain evidence="6">AVDCRST_MAG93</strain>
    </source>
</reference>
<sequence>MSAYLVIVRPRFEQQQADHPLRSVARDLHIVVEGVTEEHRYLIGGTLEPQTLMRLADELLLDRVATTATVVPLDDTPAHLSDQQGWAVDIAYRPGVTDNEGDSIRVGAEHAGIQGIVGARTVQRVVLSGALEQADATRLAHRVLANDLVEAVLVTRPDDFIAASTFYKRLLELPAQTLPRIHNVSLADADDDALLEISRTGVLALDLDEMRTIQEYFQRIGRNPTDGELETVAQTWSEHCSHKTFKAHIQYRSSARSEDVASSDYPK</sequence>
<proteinExistence type="predicted"/>
<accession>A0A6J4MPI7</accession>
<keyword evidence="3" id="KW-0658">Purine biosynthesis</keyword>
<dbReference type="Gene3D" id="3.30.1280.10">
    <property type="entry name" value="Phosphoribosylformylglycinamidine synthase subunit PurS"/>
    <property type="match status" value="1"/>
</dbReference>
<dbReference type="GO" id="GO:0005524">
    <property type="term" value="F:ATP binding"/>
    <property type="evidence" value="ECO:0007669"/>
    <property type="project" value="UniProtKB-KW"/>
</dbReference>
<dbReference type="Pfam" id="PF02700">
    <property type="entry name" value="PurS"/>
    <property type="match status" value="1"/>
</dbReference>
<keyword evidence="1 6" id="KW-0436">Ligase</keyword>
<keyword evidence="2" id="KW-0547">Nucleotide-binding</keyword>
<protein>
    <submittedName>
        <fullName evidence="6">Phosphoribosylformylglycinamidine synthase, PurS subunit / Phosphoribosylformylglycinamidine synthase, synthetase subunit</fullName>
        <ecNumber evidence="6">6.3.5.3</ecNumber>
    </submittedName>
</protein>
<dbReference type="AlphaFoldDB" id="A0A6J4MPI7"/>
<dbReference type="Pfam" id="PF18072">
    <property type="entry name" value="FGAR-AT_linker"/>
    <property type="match status" value="1"/>
</dbReference>
<evidence type="ECO:0000256" key="1">
    <source>
        <dbReference type="ARBA" id="ARBA00022598"/>
    </source>
</evidence>
<feature type="non-terminal residue" evidence="6">
    <location>
        <position position="267"/>
    </location>
</feature>
<organism evidence="6">
    <name type="scientific">uncultured Chloroflexia bacterium</name>
    <dbReference type="NCBI Taxonomy" id="1672391"/>
    <lineage>
        <taxon>Bacteria</taxon>
        <taxon>Bacillati</taxon>
        <taxon>Chloroflexota</taxon>
        <taxon>Chloroflexia</taxon>
        <taxon>environmental samples</taxon>
    </lineage>
</organism>
<keyword evidence="4" id="KW-0067">ATP-binding</keyword>
<gene>
    <name evidence="6" type="ORF">AVDCRST_MAG93-7940</name>
</gene>
<dbReference type="GO" id="GO:0006164">
    <property type="term" value="P:purine nucleotide biosynthetic process"/>
    <property type="evidence" value="ECO:0007669"/>
    <property type="project" value="UniProtKB-KW"/>
</dbReference>
<dbReference type="InterPro" id="IPR003850">
    <property type="entry name" value="PurS"/>
</dbReference>